<dbReference type="EMBL" id="CP054257">
    <property type="protein sequence ID" value="QTQ10833.1"/>
    <property type="molecule type" value="Genomic_DNA"/>
</dbReference>
<dbReference type="InterPro" id="IPR053139">
    <property type="entry name" value="Surface_bspA-like"/>
</dbReference>
<keyword evidence="1" id="KW-0732">Signal</keyword>
<accession>A0A975EXT4</accession>
<proteinExistence type="predicted"/>
<gene>
    <name evidence="2" type="ORF">HRI96_00660</name>
</gene>
<dbReference type="PANTHER" id="PTHR45661">
    <property type="entry name" value="SURFACE ANTIGEN"/>
    <property type="match status" value="1"/>
</dbReference>
<evidence type="ECO:0000313" key="2">
    <source>
        <dbReference type="EMBL" id="QTQ10833.1"/>
    </source>
</evidence>
<dbReference type="InterPro" id="IPR026906">
    <property type="entry name" value="LRR_5"/>
</dbReference>
<dbReference type="SUPFAM" id="SSF52058">
    <property type="entry name" value="L domain-like"/>
    <property type="match status" value="1"/>
</dbReference>
<dbReference type="Pfam" id="PF13306">
    <property type="entry name" value="LRR_5"/>
    <property type="match status" value="1"/>
</dbReference>
<protein>
    <submittedName>
        <fullName evidence="2">Leucine-rich repeat domain-containing protein</fullName>
    </submittedName>
</protein>
<dbReference type="Proteomes" id="UP000671995">
    <property type="component" value="Chromosome"/>
</dbReference>
<evidence type="ECO:0000313" key="3">
    <source>
        <dbReference type="Proteomes" id="UP000671995"/>
    </source>
</evidence>
<dbReference type="AlphaFoldDB" id="A0A975EXT4"/>
<feature type="chain" id="PRO_5037930227" evidence="1">
    <location>
        <begin position="21"/>
        <end position="242"/>
    </location>
</feature>
<dbReference type="Gene3D" id="3.80.10.10">
    <property type="entry name" value="Ribonuclease Inhibitor"/>
    <property type="match status" value="1"/>
</dbReference>
<reference evidence="2" key="2">
    <citation type="journal article" date="2021" name="Microbiol. Resour. Announc.">
        <title>Complete Genome Sequences of Three Human Oral Treponema parvum Isolates.</title>
        <authorList>
            <person name="Zeng H."/>
            <person name="Watt R.M."/>
        </authorList>
    </citation>
    <scope>NUCLEOTIDE SEQUENCE</scope>
    <source>
        <strain evidence="2">ATCC 700773</strain>
    </source>
</reference>
<feature type="signal peptide" evidence="1">
    <location>
        <begin position="1"/>
        <end position="20"/>
    </location>
</feature>
<dbReference type="PANTHER" id="PTHR45661:SF3">
    <property type="entry name" value="IG-LIKE DOMAIN-CONTAINING PROTEIN"/>
    <property type="match status" value="1"/>
</dbReference>
<dbReference type="RefSeq" id="WP_210117630.1">
    <property type="nucleotide sequence ID" value="NZ_CP054257.1"/>
</dbReference>
<organism evidence="2 3">
    <name type="scientific">Treponema parvum</name>
    <dbReference type="NCBI Taxonomy" id="138851"/>
    <lineage>
        <taxon>Bacteria</taxon>
        <taxon>Pseudomonadati</taxon>
        <taxon>Spirochaetota</taxon>
        <taxon>Spirochaetia</taxon>
        <taxon>Spirochaetales</taxon>
        <taxon>Treponemataceae</taxon>
        <taxon>Treponema</taxon>
    </lineage>
</organism>
<dbReference type="InterPro" id="IPR032675">
    <property type="entry name" value="LRR_dom_sf"/>
</dbReference>
<sequence>MKKILLALSFALATAFTCFAANPASDFEYDMAPDGQGVMLKSYKGKSTTVVIPDTIEGLPVTQIGEPDTWQSFFPHAMYTNTQNIPYTVTVPKSVKVVEKKAFQNLKGKINIDISNLTRIGSDAFYNSDLSGTIKISKDMKSIGSDAFTKTKITSVVFEEGVTTINENSLFAQCPNLKSVTLPKSLNKITGNAFFQCSELTDVNIPEGTKINYETEAAFALCSSLTLAAKAKIKATGYTGDF</sequence>
<reference evidence="2" key="1">
    <citation type="submission" date="2020-05" db="EMBL/GenBank/DDBJ databases">
        <authorList>
            <person name="Zeng H."/>
            <person name="Chan Y.K."/>
            <person name="Watt R.M."/>
        </authorList>
    </citation>
    <scope>NUCLEOTIDE SEQUENCE</scope>
    <source>
        <strain evidence="2">ATCC 700773</strain>
    </source>
</reference>
<name>A0A975EXT4_9SPIR</name>
<evidence type="ECO:0000256" key="1">
    <source>
        <dbReference type="SAM" id="SignalP"/>
    </source>
</evidence>